<evidence type="ECO:0000256" key="1">
    <source>
        <dbReference type="ARBA" id="ARBA00022723"/>
    </source>
</evidence>
<evidence type="ECO:0000259" key="4">
    <source>
        <dbReference type="PROSITE" id="PS51379"/>
    </source>
</evidence>
<feature type="domain" description="4Fe-4S ferredoxin-type" evidence="4">
    <location>
        <begin position="4"/>
        <end position="31"/>
    </location>
</feature>
<organism evidence="5 6">
    <name type="scientific">Geothrix limicola</name>
    <dbReference type="NCBI Taxonomy" id="2927978"/>
    <lineage>
        <taxon>Bacteria</taxon>
        <taxon>Pseudomonadati</taxon>
        <taxon>Acidobacteriota</taxon>
        <taxon>Holophagae</taxon>
        <taxon>Holophagales</taxon>
        <taxon>Holophagaceae</taxon>
        <taxon>Geothrix</taxon>
    </lineage>
</organism>
<accession>A0ABQ5QDK9</accession>
<comment type="caution">
    <text evidence="5">The sequence shown here is derived from an EMBL/GenBank/DDBJ whole genome shotgun (WGS) entry which is preliminary data.</text>
</comment>
<protein>
    <recommendedName>
        <fullName evidence="4">4Fe-4S ferredoxin-type domain-containing protein</fullName>
    </recommendedName>
</protein>
<gene>
    <name evidence="5" type="ORF">GETHLI_10730</name>
</gene>
<dbReference type="InterPro" id="IPR017900">
    <property type="entry name" value="4Fe4S_Fe_S_CS"/>
</dbReference>
<name>A0ABQ5QDK9_9BACT</name>
<dbReference type="Pfam" id="PF13459">
    <property type="entry name" value="Fer4_15"/>
    <property type="match status" value="1"/>
</dbReference>
<keyword evidence="1" id="KW-0479">Metal-binding</keyword>
<dbReference type="InterPro" id="IPR017896">
    <property type="entry name" value="4Fe4S_Fe-S-bd"/>
</dbReference>
<dbReference type="Proteomes" id="UP001165069">
    <property type="component" value="Unassembled WGS sequence"/>
</dbReference>
<dbReference type="SUPFAM" id="SSF54862">
    <property type="entry name" value="4Fe-4S ferredoxins"/>
    <property type="match status" value="1"/>
</dbReference>
<keyword evidence="2" id="KW-0408">Iron</keyword>
<dbReference type="PROSITE" id="PS00198">
    <property type="entry name" value="4FE4S_FER_1"/>
    <property type="match status" value="1"/>
</dbReference>
<evidence type="ECO:0000313" key="5">
    <source>
        <dbReference type="EMBL" id="GLH72571.1"/>
    </source>
</evidence>
<reference evidence="5 6" key="1">
    <citation type="journal article" date="2023" name="Antonie Van Leeuwenhoek">
        <title>Mesoterricola silvestris gen. nov., sp. nov., Mesoterricola sediminis sp. nov., Geothrix oryzae sp. nov., Geothrix edaphica sp. nov., Geothrix rubra sp. nov., and Geothrix limicola sp. nov., six novel members of Acidobacteriota isolated from soils.</title>
        <authorList>
            <person name="Itoh H."/>
            <person name="Sugisawa Y."/>
            <person name="Mise K."/>
            <person name="Xu Z."/>
            <person name="Kuniyasu M."/>
            <person name="Ushijima N."/>
            <person name="Kawano K."/>
            <person name="Kobayashi E."/>
            <person name="Shiratori Y."/>
            <person name="Masuda Y."/>
            <person name="Senoo K."/>
        </authorList>
    </citation>
    <scope>NUCLEOTIDE SEQUENCE [LARGE SCALE GENOMIC DNA]</scope>
    <source>
        <strain evidence="5 6">Red804</strain>
    </source>
</reference>
<dbReference type="RefSeq" id="WP_285571379.1">
    <property type="nucleotide sequence ID" value="NZ_BSDE01000001.1"/>
</dbReference>
<evidence type="ECO:0000256" key="2">
    <source>
        <dbReference type="ARBA" id="ARBA00023004"/>
    </source>
</evidence>
<proteinExistence type="predicted"/>
<dbReference type="PROSITE" id="PS51379">
    <property type="entry name" value="4FE4S_FER_2"/>
    <property type="match status" value="1"/>
</dbReference>
<evidence type="ECO:0000313" key="6">
    <source>
        <dbReference type="Proteomes" id="UP001165069"/>
    </source>
</evidence>
<sequence>MAITKVWIEEGCIVCNACEAECPDVFHVTDSSCNINGSVREDGVDSENRDEMSALSGSFGTDLEASIEAAAAGCPVEVIKYEKA</sequence>
<evidence type="ECO:0000256" key="3">
    <source>
        <dbReference type="ARBA" id="ARBA00023014"/>
    </source>
</evidence>
<dbReference type="Gene3D" id="3.30.70.20">
    <property type="match status" value="1"/>
</dbReference>
<dbReference type="EMBL" id="BSDE01000001">
    <property type="protein sequence ID" value="GLH72571.1"/>
    <property type="molecule type" value="Genomic_DNA"/>
</dbReference>
<keyword evidence="6" id="KW-1185">Reference proteome</keyword>
<keyword evidence="3" id="KW-0411">Iron-sulfur</keyword>